<sequence>MIISYSRISRKTFTERKIGSERTSKSRTKATRRRAEPSRGSACRRAQPSRRSARRRAELPCGCTRPASSAITPVSSPTALEAHLLSQKGFEPIKVMTVCPNSQKYDKCKDSRITIKIDDKWNMPERDRLGSEGEGWATDLERLYKESRSRRKKIREFRLRELLLA</sequence>
<accession>A0A8S9RGU2</accession>
<gene>
    <name evidence="2" type="ORF">F2Q69_00059650</name>
</gene>
<reference evidence="2" key="1">
    <citation type="submission" date="2019-12" db="EMBL/GenBank/DDBJ databases">
        <title>Genome sequencing and annotation of Brassica cretica.</title>
        <authorList>
            <person name="Studholme D.J."/>
            <person name="Sarris P."/>
        </authorList>
    </citation>
    <scope>NUCLEOTIDE SEQUENCE</scope>
    <source>
        <strain evidence="2">PFS-109/04</strain>
        <tissue evidence="2">Leaf</tissue>
    </source>
</reference>
<evidence type="ECO:0000256" key="1">
    <source>
        <dbReference type="SAM" id="MobiDB-lite"/>
    </source>
</evidence>
<organism evidence="2 3">
    <name type="scientific">Brassica cretica</name>
    <name type="common">Mustard</name>
    <dbReference type="NCBI Taxonomy" id="69181"/>
    <lineage>
        <taxon>Eukaryota</taxon>
        <taxon>Viridiplantae</taxon>
        <taxon>Streptophyta</taxon>
        <taxon>Embryophyta</taxon>
        <taxon>Tracheophyta</taxon>
        <taxon>Spermatophyta</taxon>
        <taxon>Magnoliopsida</taxon>
        <taxon>eudicotyledons</taxon>
        <taxon>Gunneridae</taxon>
        <taxon>Pentapetalae</taxon>
        <taxon>rosids</taxon>
        <taxon>malvids</taxon>
        <taxon>Brassicales</taxon>
        <taxon>Brassicaceae</taxon>
        <taxon>Brassiceae</taxon>
        <taxon>Brassica</taxon>
    </lineage>
</organism>
<feature type="region of interest" description="Disordered" evidence="1">
    <location>
        <begin position="14"/>
        <end position="59"/>
    </location>
</feature>
<protein>
    <submittedName>
        <fullName evidence="2">Uncharacterized protein</fullName>
    </submittedName>
</protein>
<evidence type="ECO:0000313" key="3">
    <source>
        <dbReference type="Proteomes" id="UP000712600"/>
    </source>
</evidence>
<dbReference type="AlphaFoldDB" id="A0A8S9RGU2"/>
<dbReference type="EMBL" id="QGKX02000095">
    <property type="protein sequence ID" value="KAF3571935.1"/>
    <property type="molecule type" value="Genomic_DNA"/>
</dbReference>
<feature type="compositionally biased region" description="Basic and acidic residues" evidence="1">
    <location>
        <begin position="14"/>
        <end position="24"/>
    </location>
</feature>
<dbReference type="Proteomes" id="UP000712600">
    <property type="component" value="Unassembled WGS sequence"/>
</dbReference>
<name>A0A8S9RGU2_BRACR</name>
<comment type="caution">
    <text evidence="2">The sequence shown here is derived from an EMBL/GenBank/DDBJ whole genome shotgun (WGS) entry which is preliminary data.</text>
</comment>
<proteinExistence type="predicted"/>
<evidence type="ECO:0000313" key="2">
    <source>
        <dbReference type="EMBL" id="KAF3571935.1"/>
    </source>
</evidence>